<dbReference type="PROSITE" id="PS50863">
    <property type="entry name" value="B3"/>
    <property type="match status" value="2"/>
</dbReference>
<feature type="domain" description="TF-B3" evidence="6">
    <location>
        <begin position="28"/>
        <end position="121"/>
    </location>
</feature>
<dbReference type="InterPro" id="IPR044837">
    <property type="entry name" value="REM16-like"/>
</dbReference>
<evidence type="ECO:0000259" key="6">
    <source>
        <dbReference type="PROSITE" id="PS50863"/>
    </source>
</evidence>
<dbReference type="Gene3D" id="2.40.330.10">
    <property type="entry name" value="DNA-binding pseudobarrel domain"/>
    <property type="match status" value="2"/>
</dbReference>
<proteinExistence type="evidence at transcript level"/>
<reference evidence="7" key="1">
    <citation type="journal article" date="2008" name="BMC Genomics">
        <title>Characterization of expressed sequence tags from a full-length enriched cDNA library of Cryptomeria japonica male strobili.</title>
        <authorList>
            <person name="Futamura N."/>
            <person name="Totoki Y."/>
            <person name="Toyoda A."/>
            <person name="Igasaki T."/>
            <person name="Nanjo T."/>
            <person name="Seki M."/>
            <person name="Sakaki Y."/>
            <person name="Mari A."/>
            <person name="Shinozaki K."/>
            <person name="Shinohara K."/>
        </authorList>
    </citation>
    <scope>NUCLEOTIDE SEQUENCE</scope>
    <source>
        <tissue evidence="7">Male strobilus</tissue>
    </source>
</reference>
<evidence type="ECO:0000256" key="5">
    <source>
        <dbReference type="SAM" id="MobiDB-lite"/>
    </source>
</evidence>
<feature type="domain" description="TF-B3" evidence="6">
    <location>
        <begin position="267"/>
        <end position="362"/>
    </location>
</feature>
<keyword evidence="1" id="KW-0805">Transcription regulation</keyword>
<dbReference type="InterPro" id="IPR015300">
    <property type="entry name" value="DNA-bd_pseudobarrel_sf"/>
</dbReference>
<dbReference type="InterPro" id="IPR003340">
    <property type="entry name" value="B3_DNA-bd"/>
</dbReference>
<dbReference type="SUPFAM" id="SSF101936">
    <property type="entry name" value="DNA-binding pseudobarrel domain"/>
    <property type="match status" value="2"/>
</dbReference>
<accession>A0A1V1FSR8</accession>
<dbReference type="Pfam" id="PF02362">
    <property type="entry name" value="B3"/>
    <property type="match status" value="2"/>
</dbReference>
<evidence type="ECO:0000256" key="3">
    <source>
        <dbReference type="ARBA" id="ARBA00023163"/>
    </source>
</evidence>
<dbReference type="AlphaFoldDB" id="A0A1V1FSR8"/>
<dbReference type="EMBL" id="AB728805">
    <property type="protein sequence ID" value="BAX09089.1"/>
    <property type="molecule type" value="mRNA"/>
</dbReference>
<evidence type="ECO:0000256" key="4">
    <source>
        <dbReference type="ARBA" id="ARBA00023242"/>
    </source>
</evidence>
<sequence length="372" mass="42719">MENDGCACSTCSIVCIARHPPLLFNSNGLSFFKVMTGEFTSFLEIPWKFAGEMQDGVCRDAHLIGLNGRLWPTKLCVNNGLANFRNGWEKFVSDNCLNDGEIVVFRHVTRTDFVVQIFRANGYEKPCAKEEIPTGVCNHGGKSCACLEIIHIEEENNETSRIITATEEQDTELELACNPAAVKNSAEPALVLEMEHRVYRLQTPCKEKKTKRKKVQKAQNSSCTARKRNVKKVQESQNALTLTKKEISSKSFLAEVMNLVITENPKFGKSMSDSSVRDGYRLSIPKDFGRQWLQNQHDVVLHSHELSESWVARLHSYTNYYGFASEWRDFALEHNLKEKDACVFELVDKKRRIFKVHVFRWEDFQRQKLLKR</sequence>
<keyword evidence="4" id="KW-0539">Nucleus</keyword>
<keyword evidence="2" id="KW-0238">DNA-binding</keyword>
<dbReference type="GO" id="GO:0003677">
    <property type="term" value="F:DNA binding"/>
    <property type="evidence" value="ECO:0007669"/>
    <property type="project" value="UniProtKB-KW"/>
</dbReference>
<feature type="region of interest" description="Disordered" evidence="5">
    <location>
        <begin position="211"/>
        <end position="230"/>
    </location>
</feature>
<keyword evidence="3" id="KW-0804">Transcription</keyword>
<evidence type="ECO:0000313" key="7">
    <source>
        <dbReference type="EMBL" id="BAX09089.1"/>
    </source>
</evidence>
<dbReference type="CDD" id="cd10017">
    <property type="entry name" value="B3_DNA"/>
    <property type="match status" value="2"/>
</dbReference>
<evidence type="ECO:0000256" key="2">
    <source>
        <dbReference type="ARBA" id="ARBA00023125"/>
    </source>
</evidence>
<organism evidence="7">
    <name type="scientific">Cryptomeria japonica</name>
    <name type="common">Japanese cedar</name>
    <name type="synonym">Cupressus japonica</name>
    <dbReference type="NCBI Taxonomy" id="3369"/>
    <lineage>
        <taxon>Eukaryota</taxon>
        <taxon>Viridiplantae</taxon>
        <taxon>Streptophyta</taxon>
        <taxon>Embryophyta</taxon>
        <taxon>Tracheophyta</taxon>
        <taxon>Spermatophyta</taxon>
        <taxon>Pinopsida</taxon>
        <taxon>Pinidae</taxon>
        <taxon>Conifers II</taxon>
        <taxon>Cupressales</taxon>
        <taxon>Cupressaceae</taxon>
        <taxon>Cryptomeria</taxon>
    </lineage>
</organism>
<evidence type="ECO:0000256" key="1">
    <source>
        <dbReference type="ARBA" id="ARBA00023015"/>
    </source>
</evidence>
<dbReference type="SMART" id="SM01019">
    <property type="entry name" value="B3"/>
    <property type="match status" value="2"/>
</dbReference>
<name>A0A1V1FSR8_CRYJA</name>
<dbReference type="PANTHER" id="PTHR31391:SF4">
    <property type="entry name" value="B3 DOMAIN-CONTAINING PROTEIN OS03G0184500"/>
    <property type="match status" value="1"/>
</dbReference>
<protein>
    <submittedName>
        <fullName evidence="7">AP2/B3-like transcriptional factor family protein</fullName>
    </submittedName>
</protein>
<reference evidence="7" key="2">
    <citation type="submission" date="2012-06" db="EMBL/GenBank/DDBJ databases">
        <title>Comparison of fertile and sterile male gametogenesis in Cryptomeria japonica by histological analysis and microarray analysis.</title>
        <authorList>
            <person name="Futamura N."/>
            <person name="Saito M."/>
            <person name="Taira H."/>
            <person name="Shinohara K."/>
        </authorList>
    </citation>
    <scope>NUCLEOTIDE SEQUENCE</scope>
    <source>
        <tissue evidence="7">Male strobilus</tissue>
    </source>
</reference>
<dbReference type="PANTHER" id="PTHR31391">
    <property type="entry name" value="B3 DOMAIN-CONTAINING PROTEIN OS11G0197600-RELATED"/>
    <property type="match status" value="1"/>
</dbReference>